<name>A0ABW2MPP4_9FLAO</name>
<sequence length="299" mass="34323">MMKIVHIVNPVNVGPASDLFKAQPITFESMRKAKEFSKGAIEVALVTTQYSEDHDIIPAYFYKAPDLKHSVMDVDDFKKTRKLPFIKDILDRAVESSLDAEYIVYTNVDIALLPHFYLFVKEKIEIGLDAFVINRRTISKEYDLDTLASAYSDLGVEHPGFDCFVIRKDLIASLHLGSICIGANWIGRTMFANLITYCNNYELFKYEHLTFHIGEDGAWLVSDFSEFDTHNKKELYRIINELKNEAKSASTVAGLQEIKSFMDNYGLNPMIEKPPYNPNIWTRLKKKIKKGIKIIFDKN</sequence>
<comment type="caution">
    <text evidence="1">The sequence shown here is derived from an EMBL/GenBank/DDBJ whole genome shotgun (WGS) entry which is preliminary data.</text>
</comment>
<proteinExistence type="predicted"/>
<reference evidence="2" key="1">
    <citation type="journal article" date="2019" name="Int. J. Syst. Evol. Microbiol.">
        <title>The Global Catalogue of Microorganisms (GCM) 10K type strain sequencing project: providing services to taxonomists for standard genome sequencing and annotation.</title>
        <authorList>
            <consortium name="The Broad Institute Genomics Platform"/>
            <consortium name="The Broad Institute Genome Sequencing Center for Infectious Disease"/>
            <person name="Wu L."/>
            <person name="Ma J."/>
        </authorList>
    </citation>
    <scope>NUCLEOTIDE SEQUENCE [LARGE SCALE GENOMIC DNA]</scope>
    <source>
        <strain evidence="2">CGMCC 1.16306</strain>
    </source>
</reference>
<dbReference type="EMBL" id="JBHTBN010000001">
    <property type="protein sequence ID" value="MFC7356857.1"/>
    <property type="molecule type" value="Genomic_DNA"/>
</dbReference>
<dbReference type="RefSeq" id="WP_380216695.1">
    <property type="nucleotide sequence ID" value="NZ_JBHTBN010000001.1"/>
</dbReference>
<gene>
    <name evidence="1" type="ORF">ACFQO1_04090</name>
</gene>
<protein>
    <submittedName>
        <fullName evidence="1">Uncharacterized protein</fullName>
    </submittedName>
</protein>
<dbReference type="Proteomes" id="UP001596415">
    <property type="component" value="Unassembled WGS sequence"/>
</dbReference>
<keyword evidence="2" id="KW-1185">Reference proteome</keyword>
<organism evidence="1 2">
    <name type="scientific">Jejudonia soesokkakensis</name>
    <dbReference type="NCBI Taxonomy" id="1323432"/>
    <lineage>
        <taxon>Bacteria</taxon>
        <taxon>Pseudomonadati</taxon>
        <taxon>Bacteroidota</taxon>
        <taxon>Flavobacteriia</taxon>
        <taxon>Flavobacteriales</taxon>
        <taxon>Flavobacteriaceae</taxon>
        <taxon>Jejudonia</taxon>
    </lineage>
</organism>
<accession>A0ABW2MPP4</accession>
<evidence type="ECO:0000313" key="1">
    <source>
        <dbReference type="EMBL" id="MFC7356857.1"/>
    </source>
</evidence>
<evidence type="ECO:0000313" key="2">
    <source>
        <dbReference type="Proteomes" id="UP001596415"/>
    </source>
</evidence>